<dbReference type="GO" id="GO:0000209">
    <property type="term" value="P:protein polyubiquitination"/>
    <property type="evidence" value="ECO:0007669"/>
    <property type="project" value="TreeGrafter"/>
</dbReference>
<evidence type="ECO:0000256" key="3">
    <source>
        <dbReference type="PROSITE-ProRule" id="PRU00221"/>
    </source>
</evidence>
<evidence type="ECO:0000256" key="5">
    <source>
        <dbReference type="SAM" id="SignalP"/>
    </source>
</evidence>
<dbReference type="EMBL" id="VWRR01000019">
    <property type="protein sequence ID" value="KAF6000500.1"/>
    <property type="molecule type" value="Genomic_DNA"/>
</dbReference>
<feature type="region of interest" description="Disordered" evidence="4">
    <location>
        <begin position="335"/>
        <end position="362"/>
    </location>
</feature>
<dbReference type="InterPro" id="IPR001680">
    <property type="entry name" value="WD40_rpt"/>
</dbReference>
<dbReference type="GO" id="GO:0000109">
    <property type="term" value="C:nucleotide-excision repair complex"/>
    <property type="evidence" value="ECO:0007669"/>
    <property type="project" value="TreeGrafter"/>
</dbReference>
<reference evidence="6 7" key="1">
    <citation type="journal article" date="2020" name="J. Phycol.">
        <title>Comparative genome analysis reveals Cyanidiococcus gen. nov., a new extremophilic red algal genus sister to Cyanidioschyzon (Cyanidioschyzonaceae, Rhodophyta).</title>
        <authorList>
            <person name="Liu S.-L."/>
            <person name="Chiang Y.-R."/>
            <person name="Yoon H.S."/>
            <person name="Fu H.-Y."/>
        </authorList>
    </citation>
    <scope>NUCLEOTIDE SEQUENCE [LARGE SCALE GENOMIC DNA]</scope>
    <source>
        <strain evidence="6 7">THAL066</strain>
    </source>
</reference>
<dbReference type="SUPFAM" id="SSF50978">
    <property type="entry name" value="WD40 repeat-like"/>
    <property type="match status" value="1"/>
</dbReference>
<dbReference type="AlphaFoldDB" id="A0A7J7ICP9"/>
<comment type="caution">
    <text evidence="6">The sequence shown here is derived from an EMBL/GenBank/DDBJ whole genome shotgun (WGS) entry which is preliminary data.</text>
</comment>
<evidence type="ECO:0000256" key="4">
    <source>
        <dbReference type="SAM" id="MobiDB-lite"/>
    </source>
</evidence>
<dbReference type="PANTHER" id="PTHR46202:SF1">
    <property type="entry name" value="DNA EXCISION REPAIR PROTEIN ERCC-8"/>
    <property type="match status" value="1"/>
</dbReference>
<name>A0A7J7ICP9_9RHOD</name>
<dbReference type="Proteomes" id="UP000530660">
    <property type="component" value="Unassembled WGS sequence"/>
</dbReference>
<dbReference type="Gene3D" id="2.130.10.10">
    <property type="entry name" value="YVTN repeat-like/Quinoprotein amine dehydrogenase"/>
    <property type="match status" value="2"/>
</dbReference>
<feature type="repeat" description="WD" evidence="3">
    <location>
        <begin position="198"/>
        <end position="240"/>
    </location>
</feature>
<dbReference type="InterPro" id="IPR036322">
    <property type="entry name" value="WD40_repeat_dom_sf"/>
</dbReference>
<dbReference type="GO" id="GO:0006283">
    <property type="term" value="P:transcription-coupled nucleotide-excision repair"/>
    <property type="evidence" value="ECO:0007669"/>
    <property type="project" value="InterPro"/>
</dbReference>
<dbReference type="SMART" id="SM00320">
    <property type="entry name" value="WD40"/>
    <property type="match status" value="4"/>
</dbReference>
<dbReference type="PANTHER" id="PTHR46202">
    <property type="entry name" value="DNA EXCISION REPAIR PROTEIN ERCC-8"/>
    <property type="match status" value="1"/>
</dbReference>
<dbReference type="InterPro" id="IPR015943">
    <property type="entry name" value="WD40/YVTN_repeat-like_dom_sf"/>
</dbReference>
<dbReference type="PROSITE" id="PS00678">
    <property type="entry name" value="WD_REPEATS_1"/>
    <property type="match status" value="1"/>
</dbReference>
<dbReference type="Pfam" id="PF00400">
    <property type="entry name" value="WD40"/>
    <property type="match status" value="2"/>
</dbReference>
<evidence type="ECO:0000313" key="7">
    <source>
        <dbReference type="Proteomes" id="UP000530660"/>
    </source>
</evidence>
<proteinExistence type="predicted"/>
<dbReference type="OrthoDB" id="361494at2759"/>
<feature type="compositionally biased region" description="Basic and acidic residues" evidence="4">
    <location>
        <begin position="261"/>
        <end position="270"/>
    </location>
</feature>
<evidence type="ECO:0000256" key="1">
    <source>
        <dbReference type="ARBA" id="ARBA00022574"/>
    </source>
</evidence>
<evidence type="ECO:0000313" key="6">
    <source>
        <dbReference type="EMBL" id="KAF6000500.1"/>
    </source>
</evidence>
<organism evidence="6 7">
    <name type="scientific">Cyanidiococcus yangmingshanensis</name>
    <dbReference type="NCBI Taxonomy" id="2690220"/>
    <lineage>
        <taxon>Eukaryota</taxon>
        <taxon>Rhodophyta</taxon>
        <taxon>Bangiophyceae</taxon>
        <taxon>Cyanidiales</taxon>
        <taxon>Cyanidiaceae</taxon>
        <taxon>Cyanidiococcus</taxon>
    </lineage>
</organism>
<feature type="chain" id="PRO_5029886620" evidence="5">
    <location>
        <begin position="19"/>
        <end position="645"/>
    </location>
</feature>
<dbReference type="GO" id="GO:0043161">
    <property type="term" value="P:proteasome-mediated ubiquitin-dependent protein catabolic process"/>
    <property type="evidence" value="ECO:0007669"/>
    <property type="project" value="TreeGrafter"/>
</dbReference>
<keyword evidence="5" id="KW-0732">Signal</keyword>
<dbReference type="InterPro" id="IPR019775">
    <property type="entry name" value="WD40_repeat_CS"/>
</dbReference>
<gene>
    <name evidence="6" type="primary">ERCC8</name>
    <name evidence="6" type="ORF">F1559_000542</name>
</gene>
<keyword evidence="2" id="KW-0677">Repeat</keyword>
<dbReference type="PROSITE" id="PS50082">
    <property type="entry name" value="WD_REPEATS_2"/>
    <property type="match status" value="1"/>
</dbReference>
<sequence length="645" mass="70489">MVMVVVSRFLMFNRMLLGQWSETRLARQPALSRPYPGVAPCMGKVLAVSALPLMETSVHAALGQRGASIATDTDLVLDTASASRSPARNRDLCTALAWYPLDNGLFVSAHAHGMVHIFDATTFQPVSTFSFRPPVRGLDWNRGLRQSTARVPSTQPLSSLSTFQGSAASPYLIAVASAETEHQLRLLDLVSGATTHSLVGHTAAISSVRWFPFHEYWLVSGSTDGRIRVWDIRKGGRAACLEVLDFDHVAPSTRTSTDGVRPTRPDRDQPESIAMSVDASSASVDEMREPNTFAESARLGYTAWSESATRSRLQPWEASPSAGNLMDAHKPGTELGSVTVHPSSAGLAGKRRRSRTDSSSAPWGIAAGTQAMEWRLDSTRYRDVASGWIFLERNSPIASTSAEARPIGCALAKDRRAHPSSERGILSLRFSSEGRYLVSRCDRMLLVWDAFTGHRLQRAVLDLTETFGLEARSGDQYAPLGSPRHGRWRQGRTLGRTMALYRWDSPDLPYYLGDQRMVTGPGIDSSGICWLARDARVYALRCSPFLAAPQGRQPLATLVGPTRSTVYALTTHPERMEVYTTGAGGLVQVWSGLSLPQRTGCGHDPSSQLHHSMRTPLETNAAEATPTDTDEWLTAMEFPGDWGPL</sequence>
<dbReference type="InterPro" id="IPR042238">
    <property type="entry name" value="Rad28/ERCC8/Ckn1/ATCSA-1"/>
</dbReference>
<dbReference type="PROSITE" id="PS50294">
    <property type="entry name" value="WD_REPEATS_REGION"/>
    <property type="match status" value="1"/>
</dbReference>
<keyword evidence="1 3" id="KW-0853">WD repeat</keyword>
<dbReference type="GO" id="GO:0031464">
    <property type="term" value="C:Cul4A-RING E3 ubiquitin ligase complex"/>
    <property type="evidence" value="ECO:0007669"/>
    <property type="project" value="TreeGrafter"/>
</dbReference>
<evidence type="ECO:0000256" key="2">
    <source>
        <dbReference type="ARBA" id="ARBA00022737"/>
    </source>
</evidence>
<keyword evidence="7" id="KW-1185">Reference proteome</keyword>
<accession>A0A7J7ICP9</accession>
<feature type="region of interest" description="Disordered" evidence="4">
    <location>
        <begin position="252"/>
        <end position="286"/>
    </location>
</feature>
<protein>
    <submittedName>
        <fullName evidence="6">DNA excision repair protein ERCC-8</fullName>
    </submittedName>
</protein>
<feature type="signal peptide" evidence="5">
    <location>
        <begin position="1"/>
        <end position="18"/>
    </location>
</feature>